<reference evidence="1 2" key="1">
    <citation type="journal article" date="2014" name="Mol. Plant">
        <title>Chromosome Scale Genome Assembly and Transcriptome Profiling of Nannochloropsis gaditana in Nitrogen Depletion.</title>
        <authorList>
            <person name="Corteggiani Carpinelli E."/>
            <person name="Telatin A."/>
            <person name="Vitulo N."/>
            <person name="Forcato C."/>
            <person name="D'Angelo M."/>
            <person name="Schiavon R."/>
            <person name="Vezzi A."/>
            <person name="Giacometti G.M."/>
            <person name="Morosinotto T."/>
            <person name="Valle G."/>
        </authorList>
    </citation>
    <scope>NUCLEOTIDE SEQUENCE [LARGE SCALE GENOMIC DNA]</scope>
    <source>
        <strain evidence="1 2">B-31</strain>
    </source>
</reference>
<gene>
    <name evidence="1" type="ORF">Naga_101746g2</name>
</gene>
<dbReference type="EMBL" id="AZIL01002828">
    <property type="protein sequence ID" value="EWM20753.1"/>
    <property type="molecule type" value="Genomic_DNA"/>
</dbReference>
<protein>
    <submittedName>
        <fullName evidence="1">Uncharacterized protein</fullName>
    </submittedName>
</protein>
<feature type="non-terminal residue" evidence="1">
    <location>
        <position position="115"/>
    </location>
</feature>
<name>W7TB50_9STRA</name>
<comment type="caution">
    <text evidence="1">The sequence shown here is derived from an EMBL/GenBank/DDBJ whole genome shotgun (WGS) entry which is preliminary data.</text>
</comment>
<sequence>MLEECSGGILLTESRRACEHGMRFLPLSLPSCLLSSFPALITFYRPSSLPFLVPPFIRLRAAVRVGRALSRRGRQGGKERARAGSREAHTELASAFCRSATTASAPRQTTLIVLV</sequence>
<dbReference type="Proteomes" id="UP000019335">
    <property type="component" value="Unassembled WGS sequence"/>
</dbReference>
<evidence type="ECO:0000313" key="2">
    <source>
        <dbReference type="Proteomes" id="UP000019335"/>
    </source>
</evidence>
<proteinExistence type="predicted"/>
<evidence type="ECO:0000313" key="1">
    <source>
        <dbReference type="EMBL" id="EWM20753.1"/>
    </source>
</evidence>
<keyword evidence="2" id="KW-1185">Reference proteome</keyword>
<organism evidence="1 2">
    <name type="scientific">Nannochloropsis gaditana</name>
    <dbReference type="NCBI Taxonomy" id="72520"/>
    <lineage>
        <taxon>Eukaryota</taxon>
        <taxon>Sar</taxon>
        <taxon>Stramenopiles</taxon>
        <taxon>Ochrophyta</taxon>
        <taxon>Eustigmatophyceae</taxon>
        <taxon>Eustigmatales</taxon>
        <taxon>Monodopsidaceae</taxon>
        <taxon>Nannochloropsis</taxon>
    </lineage>
</organism>
<dbReference type="AlphaFoldDB" id="W7TB50"/>
<accession>W7TB50</accession>